<organism evidence="21 22">
    <name type="scientific">Ceratopteris richardii</name>
    <name type="common">Triangle waterfern</name>
    <dbReference type="NCBI Taxonomy" id="49495"/>
    <lineage>
        <taxon>Eukaryota</taxon>
        <taxon>Viridiplantae</taxon>
        <taxon>Streptophyta</taxon>
        <taxon>Embryophyta</taxon>
        <taxon>Tracheophyta</taxon>
        <taxon>Polypodiopsida</taxon>
        <taxon>Polypodiidae</taxon>
        <taxon>Polypodiales</taxon>
        <taxon>Pteridineae</taxon>
        <taxon>Pteridaceae</taxon>
        <taxon>Parkerioideae</taxon>
        <taxon>Ceratopteris</taxon>
    </lineage>
</organism>
<name>A0A8T2VD16_CERRI</name>
<evidence type="ECO:0000256" key="11">
    <source>
        <dbReference type="ARBA" id="ARBA00023140"/>
    </source>
</evidence>
<evidence type="ECO:0000256" key="13">
    <source>
        <dbReference type="ARBA" id="ARBA00023239"/>
    </source>
</evidence>
<dbReference type="EMBL" id="CM035407">
    <property type="protein sequence ID" value="KAH7445110.1"/>
    <property type="molecule type" value="Genomic_DNA"/>
</dbReference>
<evidence type="ECO:0000256" key="6">
    <source>
        <dbReference type="ARBA" id="ARBA00008750"/>
    </source>
</evidence>
<dbReference type="GO" id="GO:0003857">
    <property type="term" value="F:(3S)-3-hydroxyacyl-CoA dehydrogenase (NAD+) activity"/>
    <property type="evidence" value="ECO:0007669"/>
    <property type="project" value="TreeGrafter"/>
</dbReference>
<dbReference type="PANTHER" id="PTHR23309:SF9">
    <property type="entry name" value="PEROXISOMAL FATTY ACID BETA-OXIDATION MULTIFUNCTIONAL PROTEIN MFP2"/>
    <property type="match status" value="1"/>
</dbReference>
<evidence type="ECO:0000256" key="8">
    <source>
        <dbReference type="ARBA" id="ARBA00023002"/>
    </source>
</evidence>
<evidence type="ECO:0000256" key="4">
    <source>
        <dbReference type="ARBA" id="ARBA00005005"/>
    </source>
</evidence>
<keyword evidence="12" id="KW-0413">Isomerase</keyword>
<dbReference type="Pfam" id="PF02737">
    <property type="entry name" value="3HCDH_N"/>
    <property type="match status" value="1"/>
</dbReference>
<dbReference type="SUPFAM" id="SSF48179">
    <property type="entry name" value="6-phosphogluconate dehydrogenase C-terminal domain-like"/>
    <property type="match status" value="2"/>
</dbReference>
<dbReference type="PANTHER" id="PTHR23309">
    <property type="entry name" value="3-HYDROXYACYL-COA DEHYROGENASE"/>
    <property type="match status" value="1"/>
</dbReference>
<dbReference type="SUPFAM" id="SSF51735">
    <property type="entry name" value="NAD(P)-binding Rossmann-fold domains"/>
    <property type="match status" value="1"/>
</dbReference>
<dbReference type="GO" id="GO:0004165">
    <property type="term" value="F:delta(3)-delta(2)-enoyl-CoA isomerase activity"/>
    <property type="evidence" value="ECO:0007669"/>
    <property type="project" value="UniProtKB-EC"/>
</dbReference>
<evidence type="ECO:0000256" key="5">
    <source>
        <dbReference type="ARBA" id="ARBA00007005"/>
    </source>
</evidence>
<evidence type="ECO:0000259" key="20">
    <source>
        <dbReference type="Pfam" id="PF02737"/>
    </source>
</evidence>
<dbReference type="Pfam" id="PF00378">
    <property type="entry name" value="ECH_1"/>
    <property type="match status" value="1"/>
</dbReference>
<evidence type="ECO:0000256" key="14">
    <source>
        <dbReference type="ARBA" id="ARBA00023268"/>
    </source>
</evidence>
<dbReference type="AlphaFoldDB" id="A0A8T2VD16"/>
<comment type="pathway">
    <text evidence="4">Lipid metabolism; fatty acid beta-oxidation.</text>
</comment>
<dbReference type="GO" id="GO:0005777">
    <property type="term" value="C:peroxisome"/>
    <property type="evidence" value="ECO:0007669"/>
    <property type="project" value="UniProtKB-SubCell"/>
</dbReference>
<comment type="subcellular location">
    <subcellularLocation>
        <location evidence="3">Peroxisome</location>
    </subcellularLocation>
</comment>
<evidence type="ECO:0000256" key="3">
    <source>
        <dbReference type="ARBA" id="ARBA00004275"/>
    </source>
</evidence>
<evidence type="ECO:0000256" key="15">
    <source>
        <dbReference type="ARBA" id="ARBA00023701"/>
    </source>
</evidence>
<evidence type="ECO:0000256" key="2">
    <source>
        <dbReference type="ARBA" id="ARBA00000765"/>
    </source>
</evidence>
<keyword evidence="11" id="KW-0576">Peroxisome</keyword>
<evidence type="ECO:0000256" key="17">
    <source>
        <dbReference type="ARBA" id="ARBA00023717"/>
    </source>
</evidence>
<sequence>MDRGHVELDVCSDGVAIITIHNPPVNSLSVPVFLGLREKYEEALKRDDVKAIVLTGAGDKFSGGFDIISMQGFQKTNGNDSSISFVSVDLQTNMMEGSRKPSVAAIQGLALGGGLELAMCCHARLAAPKAQLGLPELQLGVIPGGGGTQRLPRLVGLPKAIEMMLTSKPVSSEEAKELGLVDAIVPAKDLISTARRWALDIANFQKPWIVSLHKTDKLEPLGEAREILKFAREQTMKRAPNLFHPLKCLDAVEEGIISGGLAGLYKESEVFRECMASDNAKALVHVFFAQRATGKVKGVTDLRLKPRSLKKVGVIGGGLMGSGIATACILNGIQVVLKEVNGDFLQAGLDRVKANLMSSVKKGKMSEERFNRTFALLKGTLDYNDFKDVDIVIEAVIEKLPLKQQIFSDLEKICPSTCVLASNTSTIDLNLISAKIDAKPRVAGAHFFSPAHVMPLFEIIRTSTTAPQVLVDLLDFGKKIKKVPVVVGNCPGFAVNRTFFPYSQAALLLVDLGLDVYRIDRIVASFGMPMGPFRLADLVGFEVGVASGMTYLEAFPDRVYKSMLFPLLMEDKRLGEKTRKGFYIYDERRKAKPDPEVRKYLEKSRSLSGIMQNNKPIQLSDEQVIEVIFFPVINEACRVLEEGVVSKASDLDIASIMGMGFPPYRGGIVFWADLIGAKHIASRLNELYRSYGNFFKPCAWLEHCAATGQPLSTSVDNMVKSRL</sequence>
<dbReference type="SUPFAM" id="SSF52096">
    <property type="entry name" value="ClpP/crotonase"/>
    <property type="match status" value="1"/>
</dbReference>
<keyword evidence="22" id="KW-1185">Reference proteome</keyword>
<evidence type="ECO:0000256" key="10">
    <source>
        <dbReference type="ARBA" id="ARBA00023098"/>
    </source>
</evidence>
<evidence type="ECO:0000256" key="9">
    <source>
        <dbReference type="ARBA" id="ARBA00023027"/>
    </source>
</evidence>
<keyword evidence="14" id="KW-0511">Multifunctional enzyme</keyword>
<dbReference type="Pfam" id="PF00725">
    <property type="entry name" value="3HCDH"/>
    <property type="match status" value="2"/>
</dbReference>
<dbReference type="PROSITE" id="PS00166">
    <property type="entry name" value="ENOYL_COA_HYDRATASE"/>
    <property type="match status" value="1"/>
</dbReference>
<feature type="domain" description="3-hydroxyacyl-CoA dehydrogenase C-terminal" evidence="19">
    <location>
        <begin position="492"/>
        <end position="585"/>
    </location>
</feature>
<dbReference type="InterPro" id="IPR029045">
    <property type="entry name" value="ClpP/crotonase-like_dom_sf"/>
</dbReference>
<dbReference type="InterPro" id="IPR006176">
    <property type="entry name" value="3-OHacyl-CoA_DH_NAD-bd"/>
</dbReference>
<keyword evidence="7" id="KW-0276">Fatty acid metabolism</keyword>
<comment type="catalytic activity">
    <reaction evidence="15">
        <text>(3S)-3-hydroxybutanoyl-CoA = (3R)-3-hydroxybutanoyl-CoA</text>
        <dbReference type="Rhea" id="RHEA:21760"/>
        <dbReference type="ChEBI" id="CHEBI:57315"/>
        <dbReference type="ChEBI" id="CHEBI:57316"/>
        <dbReference type="EC" id="5.1.2.3"/>
    </reaction>
</comment>
<evidence type="ECO:0000256" key="12">
    <source>
        <dbReference type="ARBA" id="ARBA00023235"/>
    </source>
</evidence>
<proteinExistence type="inferred from homology"/>
<dbReference type="PROSITE" id="PS00067">
    <property type="entry name" value="3HCDH"/>
    <property type="match status" value="1"/>
</dbReference>
<evidence type="ECO:0000313" key="21">
    <source>
        <dbReference type="EMBL" id="KAH7445110.1"/>
    </source>
</evidence>
<keyword evidence="9" id="KW-0520">NAD</keyword>
<accession>A0A8T2VD16</accession>
<keyword evidence="8" id="KW-0560">Oxidoreductase</keyword>
<evidence type="ECO:0008006" key="23">
    <source>
        <dbReference type="Google" id="ProtNLM"/>
    </source>
</evidence>
<evidence type="ECO:0000259" key="19">
    <source>
        <dbReference type="Pfam" id="PF00725"/>
    </source>
</evidence>
<dbReference type="InterPro" id="IPR008927">
    <property type="entry name" value="6-PGluconate_DH-like_C_sf"/>
</dbReference>
<dbReference type="Gene3D" id="3.90.226.10">
    <property type="entry name" value="2-enoyl-CoA Hydratase, Chain A, domain 1"/>
    <property type="match status" value="1"/>
</dbReference>
<comment type="catalytic activity">
    <reaction evidence="16">
        <text>a (3S)-3-hydroxyacyl-CoA = a (2E)-enoyl-CoA + H2O</text>
        <dbReference type="Rhea" id="RHEA:16105"/>
        <dbReference type="ChEBI" id="CHEBI:15377"/>
        <dbReference type="ChEBI" id="CHEBI:57318"/>
        <dbReference type="ChEBI" id="CHEBI:58856"/>
        <dbReference type="EC" id="4.2.1.17"/>
    </reaction>
</comment>
<comment type="similarity">
    <text evidence="6">In the N-terminal section; belongs to the enoyl-CoA hydratase/isomerase family.</text>
</comment>
<dbReference type="Proteomes" id="UP000825935">
    <property type="component" value="Chromosome 2"/>
</dbReference>
<dbReference type="OrthoDB" id="2018133at2759"/>
<dbReference type="InterPro" id="IPR036291">
    <property type="entry name" value="NAD(P)-bd_dom_sf"/>
</dbReference>
<dbReference type="FunFam" id="3.40.50.720:FF:000009">
    <property type="entry name" value="Fatty oxidation complex, alpha subunit"/>
    <property type="match status" value="1"/>
</dbReference>
<feature type="domain" description="3-hydroxyacyl-CoA dehydrogenase NAD binding" evidence="20">
    <location>
        <begin position="311"/>
        <end position="489"/>
    </location>
</feature>
<dbReference type="InterPro" id="IPR001753">
    <property type="entry name" value="Enoyl-CoA_hydra/iso"/>
</dbReference>
<comment type="similarity">
    <text evidence="18">Belongs to the enoyl-CoA hydratase/isomerase family.</text>
</comment>
<evidence type="ECO:0000256" key="18">
    <source>
        <dbReference type="RuleBase" id="RU003707"/>
    </source>
</evidence>
<evidence type="ECO:0000313" key="22">
    <source>
        <dbReference type="Proteomes" id="UP000825935"/>
    </source>
</evidence>
<dbReference type="Gene3D" id="3.40.50.720">
    <property type="entry name" value="NAD(P)-binding Rossmann-like Domain"/>
    <property type="match status" value="1"/>
</dbReference>
<keyword evidence="10" id="KW-0443">Lipid metabolism</keyword>
<dbReference type="GO" id="GO:0006635">
    <property type="term" value="P:fatty acid beta-oxidation"/>
    <property type="evidence" value="ECO:0007669"/>
    <property type="project" value="TreeGrafter"/>
</dbReference>
<keyword evidence="13" id="KW-0456">Lyase</keyword>
<dbReference type="GO" id="GO:0070403">
    <property type="term" value="F:NAD+ binding"/>
    <property type="evidence" value="ECO:0007669"/>
    <property type="project" value="InterPro"/>
</dbReference>
<comment type="catalytic activity">
    <reaction evidence="2">
        <text>a (3E)-enoyl-CoA = a 4-saturated (2E)-enoyl-CoA</text>
        <dbReference type="Rhea" id="RHEA:45228"/>
        <dbReference type="ChEBI" id="CHEBI:58521"/>
        <dbReference type="ChEBI" id="CHEBI:85097"/>
        <dbReference type="EC" id="5.3.3.8"/>
    </reaction>
</comment>
<evidence type="ECO:0000256" key="7">
    <source>
        <dbReference type="ARBA" id="ARBA00022832"/>
    </source>
</evidence>
<reference evidence="21" key="1">
    <citation type="submission" date="2021-08" db="EMBL/GenBank/DDBJ databases">
        <title>WGS assembly of Ceratopteris richardii.</title>
        <authorList>
            <person name="Marchant D.B."/>
            <person name="Chen G."/>
            <person name="Jenkins J."/>
            <person name="Shu S."/>
            <person name="Leebens-Mack J."/>
            <person name="Grimwood J."/>
            <person name="Schmutz J."/>
            <person name="Soltis P."/>
            <person name="Soltis D."/>
            <person name="Chen Z.-H."/>
        </authorList>
    </citation>
    <scope>NUCLEOTIDE SEQUENCE</scope>
    <source>
        <strain evidence="21">Whitten #5841</strain>
        <tissue evidence="21">Leaf</tissue>
    </source>
</reference>
<evidence type="ECO:0000256" key="16">
    <source>
        <dbReference type="ARBA" id="ARBA00023709"/>
    </source>
</evidence>
<dbReference type="FunFam" id="3.90.226.10:FF:000025">
    <property type="entry name" value="Peroxisomal fatty acid beta-oxidation multifunctional protein"/>
    <property type="match status" value="1"/>
</dbReference>
<dbReference type="FunFam" id="1.10.1040.50:FF:000004">
    <property type="entry name" value="Peroxisomal fatty acid beta-oxidation multifunctional protein"/>
    <property type="match status" value="1"/>
</dbReference>
<protein>
    <recommendedName>
        <fullName evidence="23">3-hydroxyacyl-CoA dehydrogenase</fullName>
    </recommendedName>
</protein>
<gene>
    <name evidence="21" type="ORF">KP509_02G107100</name>
</gene>
<comment type="caution">
    <text evidence="21">The sequence shown here is derived from an EMBL/GenBank/DDBJ whole genome shotgun (WGS) entry which is preliminary data.</text>
</comment>
<dbReference type="InterPro" id="IPR006180">
    <property type="entry name" value="3-OHacyl-CoA_DH_CS"/>
</dbReference>
<feature type="domain" description="3-hydroxyacyl-CoA dehydrogenase C-terminal" evidence="19">
    <location>
        <begin position="628"/>
        <end position="710"/>
    </location>
</feature>
<dbReference type="Gene3D" id="1.10.1040.50">
    <property type="match status" value="1"/>
</dbReference>
<dbReference type="InterPro" id="IPR006108">
    <property type="entry name" value="3HC_DH_C"/>
</dbReference>
<dbReference type="GO" id="GO:0008692">
    <property type="term" value="F:3-hydroxybutyryl-CoA epimerase activity"/>
    <property type="evidence" value="ECO:0007669"/>
    <property type="project" value="UniProtKB-EC"/>
</dbReference>
<dbReference type="InterPro" id="IPR018376">
    <property type="entry name" value="Enoyl-CoA_hyd/isom_CS"/>
</dbReference>
<comment type="similarity">
    <text evidence="5">In the central section; belongs to the 3-hydroxyacyl-CoA dehydrogenase family.</text>
</comment>
<comment type="catalytic activity">
    <reaction evidence="1">
        <text>a (3Z)-enoyl-CoA = a 4-saturated (2E)-enoyl-CoA</text>
        <dbReference type="Rhea" id="RHEA:45900"/>
        <dbReference type="ChEBI" id="CHEBI:85097"/>
        <dbReference type="ChEBI" id="CHEBI:85489"/>
        <dbReference type="EC" id="5.3.3.8"/>
    </reaction>
</comment>
<dbReference type="OMA" id="VERCMLA"/>
<dbReference type="GO" id="GO:0004300">
    <property type="term" value="F:enoyl-CoA hydratase activity"/>
    <property type="evidence" value="ECO:0007669"/>
    <property type="project" value="UniProtKB-EC"/>
</dbReference>
<comment type="catalytic activity">
    <reaction evidence="17">
        <text>a 4-saturated-(3S)-3-hydroxyacyl-CoA = a (3E)-enoyl-CoA + H2O</text>
        <dbReference type="Rhea" id="RHEA:20724"/>
        <dbReference type="ChEBI" id="CHEBI:15377"/>
        <dbReference type="ChEBI" id="CHEBI:58521"/>
        <dbReference type="ChEBI" id="CHEBI:137480"/>
        <dbReference type="EC" id="4.2.1.17"/>
    </reaction>
</comment>
<dbReference type="CDD" id="cd06558">
    <property type="entry name" value="crotonase-like"/>
    <property type="match status" value="1"/>
</dbReference>
<evidence type="ECO:0000256" key="1">
    <source>
        <dbReference type="ARBA" id="ARBA00000452"/>
    </source>
</evidence>